<protein>
    <submittedName>
        <fullName evidence="1">Uncharacterized protein</fullName>
    </submittedName>
</protein>
<comment type="caution">
    <text evidence="1">The sequence shown here is derived from an EMBL/GenBank/DDBJ whole genome shotgun (WGS) entry which is preliminary data.</text>
</comment>
<organism evidence="1">
    <name type="scientific">Zea mays</name>
    <name type="common">Maize</name>
    <dbReference type="NCBI Taxonomy" id="4577"/>
    <lineage>
        <taxon>Eukaryota</taxon>
        <taxon>Viridiplantae</taxon>
        <taxon>Streptophyta</taxon>
        <taxon>Embryophyta</taxon>
        <taxon>Tracheophyta</taxon>
        <taxon>Spermatophyta</taxon>
        <taxon>Magnoliopsida</taxon>
        <taxon>Liliopsida</taxon>
        <taxon>Poales</taxon>
        <taxon>Poaceae</taxon>
        <taxon>PACMAD clade</taxon>
        <taxon>Panicoideae</taxon>
        <taxon>Andropogonodae</taxon>
        <taxon>Andropogoneae</taxon>
        <taxon>Tripsacinae</taxon>
        <taxon>Zea</taxon>
    </lineage>
</organism>
<evidence type="ECO:0000313" key="1">
    <source>
        <dbReference type="EMBL" id="PWZ27247.1"/>
    </source>
</evidence>
<gene>
    <name evidence="1" type="ORF">Zm00014a_005566</name>
</gene>
<proteinExistence type="predicted"/>
<name>A0A3L6F6G6_MAIZE</name>
<accession>A0A3L6F6G6</accession>
<reference evidence="1" key="1">
    <citation type="journal article" date="2018" name="Nat. Genet.">
        <title>Extensive intraspecific gene order and gene structural variations between Mo17 and other maize genomes.</title>
        <authorList>
            <person name="Sun S."/>
            <person name="Zhou Y."/>
            <person name="Chen J."/>
            <person name="Shi J."/>
            <person name="Zhao H."/>
            <person name="Zhao H."/>
            <person name="Song W."/>
            <person name="Zhang M."/>
            <person name="Cui Y."/>
            <person name="Dong X."/>
            <person name="Liu H."/>
            <person name="Ma X."/>
            <person name="Jiao Y."/>
            <person name="Wang B."/>
            <person name="Wei X."/>
            <person name="Stein J.C."/>
            <person name="Glaubitz J.C."/>
            <person name="Lu F."/>
            <person name="Yu G."/>
            <person name="Liang C."/>
            <person name="Fengler K."/>
            <person name="Li B."/>
            <person name="Rafalski A."/>
            <person name="Schnable P.S."/>
            <person name="Ware D.H."/>
            <person name="Buckler E.S."/>
            <person name="Lai J."/>
        </authorList>
    </citation>
    <scope>NUCLEOTIDE SEQUENCE [LARGE SCALE GENOMIC DNA]</scope>
    <source>
        <tissue evidence="1">Seedling</tissue>
    </source>
</reference>
<dbReference type="Proteomes" id="UP000251960">
    <property type="component" value="Chromosome 4"/>
</dbReference>
<sequence>MNQKELICKASEQNGTTYVTRLTPISSVPTQIKQNKLHKQYNLLSLLITIHNCTPLSAGQTETEYTETPVSPISKQDGTTFETTKTIANTGNLISSTMHTIFHSVAVTHRYR</sequence>
<dbReference type="AlphaFoldDB" id="A0A3L6F6G6"/>
<dbReference type="EMBL" id="NCVQ01000005">
    <property type="protein sequence ID" value="PWZ27247.1"/>
    <property type="molecule type" value="Genomic_DNA"/>
</dbReference>